<accession>X1K3C8</accession>
<sequence>MLAAFLWQNTACAASWSYKGDTPLGETLDPLFDGFDRDIFAELVKYTAVAAVTSGLGYGANYYAQGAGFWGSAAAYGTAGAIGGGFSAYMYDGDIGQGMLIGGVTGGITGGVSSMTTIPLTSTNMSGGWGAAAGAGIGTVA</sequence>
<reference evidence="1" key="1">
    <citation type="journal article" date="2014" name="Front. Microbiol.">
        <title>High frequency of phylogenetically diverse reductive dehalogenase-homologous genes in deep subseafloor sedimentary metagenomes.</title>
        <authorList>
            <person name="Kawai M."/>
            <person name="Futagami T."/>
            <person name="Toyoda A."/>
            <person name="Takaki Y."/>
            <person name="Nishi S."/>
            <person name="Hori S."/>
            <person name="Arai W."/>
            <person name="Tsubouchi T."/>
            <person name="Morono Y."/>
            <person name="Uchiyama I."/>
            <person name="Ito T."/>
            <person name="Fujiyama A."/>
            <person name="Inagaki F."/>
            <person name="Takami H."/>
        </authorList>
    </citation>
    <scope>NUCLEOTIDE SEQUENCE</scope>
    <source>
        <strain evidence="1">Expedition CK06-06</strain>
    </source>
</reference>
<evidence type="ECO:0000313" key="1">
    <source>
        <dbReference type="EMBL" id="GAH76563.1"/>
    </source>
</evidence>
<dbReference type="EMBL" id="BARU01042846">
    <property type="protein sequence ID" value="GAH76563.1"/>
    <property type="molecule type" value="Genomic_DNA"/>
</dbReference>
<organism evidence="1">
    <name type="scientific">marine sediment metagenome</name>
    <dbReference type="NCBI Taxonomy" id="412755"/>
    <lineage>
        <taxon>unclassified sequences</taxon>
        <taxon>metagenomes</taxon>
        <taxon>ecological metagenomes</taxon>
    </lineage>
</organism>
<name>X1K3C8_9ZZZZ</name>
<protein>
    <submittedName>
        <fullName evidence="1">Uncharacterized protein</fullName>
    </submittedName>
</protein>
<gene>
    <name evidence="1" type="ORF">S03H2_65746</name>
</gene>
<proteinExistence type="predicted"/>
<dbReference type="AlphaFoldDB" id="X1K3C8"/>
<feature type="non-terminal residue" evidence="1">
    <location>
        <position position="141"/>
    </location>
</feature>
<comment type="caution">
    <text evidence="1">The sequence shown here is derived from an EMBL/GenBank/DDBJ whole genome shotgun (WGS) entry which is preliminary data.</text>
</comment>